<name>A0A482WGF8_LAOST</name>
<gene>
    <name evidence="2" type="ORF">LSTR_LSTR016074</name>
</gene>
<keyword evidence="3" id="KW-1185">Reference proteome</keyword>
<evidence type="ECO:0000256" key="1">
    <source>
        <dbReference type="SAM" id="MobiDB-lite"/>
    </source>
</evidence>
<dbReference type="AlphaFoldDB" id="A0A482WGF8"/>
<feature type="region of interest" description="Disordered" evidence="1">
    <location>
        <begin position="73"/>
        <end position="105"/>
    </location>
</feature>
<accession>A0A482WGF8</accession>
<dbReference type="InParanoid" id="A0A482WGF8"/>
<evidence type="ECO:0000313" key="3">
    <source>
        <dbReference type="Proteomes" id="UP000291343"/>
    </source>
</evidence>
<evidence type="ECO:0000313" key="2">
    <source>
        <dbReference type="EMBL" id="RZF32619.1"/>
    </source>
</evidence>
<dbReference type="Proteomes" id="UP000291343">
    <property type="component" value="Unassembled WGS sequence"/>
</dbReference>
<feature type="compositionally biased region" description="Pro residues" evidence="1">
    <location>
        <begin position="78"/>
        <end position="104"/>
    </location>
</feature>
<sequence length="119" mass="12240">MKASRHGRLSAARRGFDGTAAVGLGGSRVALRQTRILNPRPAPCPCHLWYGALATARRAVYCGGSCRDDRGPCGRPSPLRPPGPPPCGPPGPPCGPPAPPPAPPTTDCSTIARILLCAD</sequence>
<organism evidence="2 3">
    <name type="scientific">Laodelphax striatellus</name>
    <name type="common">Small brown planthopper</name>
    <name type="synonym">Delphax striatella</name>
    <dbReference type="NCBI Taxonomy" id="195883"/>
    <lineage>
        <taxon>Eukaryota</taxon>
        <taxon>Metazoa</taxon>
        <taxon>Ecdysozoa</taxon>
        <taxon>Arthropoda</taxon>
        <taxon>Hexapoda</taxon>
        <taxon>Insecta</taxon>
        <taxon>Pterygota</taxon>
        <taxon>Neoptera</taxon>
        <taxon>Paraneoptera</taxon>
        <taxon>Hemiptera</taxon>
        <taxon>Auchenorrhyncha</taxon>
        <taxon>Fulgoroidea</taxon>
        <taxon>Delphacidae</taxon>
        <taxon>Criomorphinae</taxon>
        <taxon>Laodelphax</taxon>
    </lineage>
</organism>
<reference evidence="2 3" key="1">
    <citation type="journal article" date="2017" name="Gigascience">
        <title>Genome sequence of the small brown planthopper, Laodelphax striatellus.</title>
        <authorList>
            <person name="Zhu J."/>
            <person name="Jiang F."/>
            <person name="Wang X."/>
            <person name="Yang P."/>
            <person name="Bao Y."/>
            <person name="Zhao W."/>
            <person name="Wang W."/>
            <person name="Lu H."/>
            <person name="Wang Q."/>
            <person name="Cui N."/>
            <person name="Li J."/>
            <person name="Chen X."/>
            <person name="Luo L."/>
            <person name="Yu J."/>
            <person name="Kang L."/>
            <person name="Cui F."/>
        </authorList>
    </citation>
    <scope>NUCLEOTIDE SEQUENCE [LARGE SCALE GENOMIC DNA]</scope>
    <source>
        <strain evidence="2">Lst14</strain>
    </source>
</reference>
<comment type="caution">
    <text evidence="2">The sequence shown here is derived from an EMBL/GenBank/DDBJ whole genome shotgun (WGS) entry which is preliminary data.</text>
</comment>
<dbReference type="EMBL" id="QKKF02036385">
    <property type="protein sequence ID" value="RZF32619.1"/>
    <property type="molecule type" value="Genomic_DNA"/>
</dbReference>
<proteinExistence type="predicted"/>
<protein>
    <submittedName>
        <fullName evidence="2">Uncharacterized protein</fullName>
    </submittedName>
</protein>